<dbReference type="InterPro" id="IPR045851">
    <property type="entry name" value="AMP-bd_C_sf"/>
</dbReference>
<feature type="domain" description="AMP-binding enzyme C-terminal" evidence="4">
    <location>
        <begin position="431"/>
        <end position="515"/>
    </location>
</feature>
<sequence length="542" mass="57862">MFNLALAITEAGRSRPDHPAVITDEIRLSFSQLDEAVTDLARGLRASGLQPGDTVALHLPTGVDFVVSFYAILRAGLVAAPFSPQASRREIRHVLELSGARAVVAGESARENVIAACNPSRTALVVADSPLSGGPRASCDHTLEGDQQLSTLMRMGRRVSHEATVSRSADDVAAIIFTSGTTGAPKGAELTHANLWVSCTALLSRSEPRADDVVLACLPLHHVFGMSGLMNAAMAWGMTLVLTSRFDAAETLDLIEQHGVTRFSGVPAMFCDMLAAGTGGRDLSSLRHVTSGGSALPVGTVDAFEEMIPSATLLEGYGATETTSSICVNSDRRRRRSGTVGTPSWGTELRVVDEEGCVLPDGSGQTGELQVHGPTVFRGYIGDPEATRQAFDGEWLRTGDLAHIDADGYVHLVDRKKNMIIRGGLNVYPAEIEQVLATMHGVNDVVVLGHPDDRLGEEIAALIIAEPESSSHGDTSDDGELIARLDERLRTELAPYKRPRHIELVDQLPRSAAGKIIRPDAQRLLAERLASTARRPSTTRGS</sequence>
<proteinExistence type="inferred from homology"/>
<feature type="domain" description="AMP-dependent synthetase/ligase" evidence="3">
    <location>
        <begin position="10"/>
        <end position="380"/>
    </location>
</feature>
<dbReference type="PANTHER" id="PTHR43201:SF5">
    <property type="entry name" value="MEDIUM-CHAIN ACYL-COA LIGASE ACSF2, MITOCHONDRIAL"/>
    <property type="match status" value="1"/>
</dbReference>
<comment type="similarity">
    <text evidence="1">Belongs to the ATP-dependent AMP-binding enzyme family.</text>
</comment>
<keyword evidence="6" id="KW-1185">Reference proteome</keyword>
<dbReference type="Proteomes" id="UP001501736">
    <property type="component" value="Unassembled WGS sequence"/>
</dbReference>
<keyword evidence="2 5" id="KW-0436">Ligase</keyword>
<evidence type="ECO:0000313" key="6">
    <source>
        <dbReference type="Proteomes" id="UP001501736"/>
    </source>
</evidence>
<dbReference type="Pfam" id="PF00501">
    <property type="entry name" value="AMP-binding"/>
    <property type="match status" value="1"/>
</dbReference>
<protein>
    <submittedName>
        <fullName evidence="5">Long-chain fatty acid--CoA ligase</fullName>
    </submittedName>
</protein>
<dbReference type="SUPFAM" id="SSF56801">
    <property type="entry name" value="Acetyl-CoA synthetase-like"/>
    <property type="match status" value="1"/>
</dbReference>
<dbReference type="InterPro" id="IPR020845">
    <property type="entry name" value="AMP-binding_CS"/>
</dbReference>
<dbReference type="Pfam" id="PF13193">
    <property type="entry name" value="AMP-binding_C"/>
    <property type="match status" value="1"/>
</dbReference>
<dbReference type="GO" id="GO:0016874">
    <property type="term" value="F:ligase activity"/>
    <property type="evidence" value="ECO:0007669"/>
    <property type="project" value="UniProtKB-KW"/>
</dbReference>
<reference evidence="6" key="1">
    <citation type="journal article" date="2019" name="Int. J. Syst. Evol. Microbiol.">
        <title>The Global Catalogue of Microorganisms (GCM) 10K type strain sequencing project: providing services to taxonomists for standard genome sequencing and annotation.</title>
        <authorList>
            <consortium name="The Broad Institute Genomics Platform"/>
            <consortium name="The Broad Institute Genome Sequencing Center for Infectious Disease"/>
            <person name="Wu L."/>
            <person name="Ma J."/>
        </authorList>
    </citation>
    <scope>NUCLEOTIDE SEQUENCE [LARGE SCALE GENOMIC DNA]</scope>
    <source>
        <strain evidence="6">JCM 11483</strain>
    </source>
</reference>
<dbReference type="PANTHER" id="PTHR43201">
    <property type="entry name" value="ACYL-COA SYNTHETASE"/>
    <property type="match status" value="1"/>
</dbReference>
<dbReference type="InterPro" id="IPR025110">
    <property type="entry name" value="AMP-bd_C"/>
</dbReference>
<accession>A0ABP6RHQ6</accession>
<name>A0ABP6RHQ6_9MICC</name>
<organism evidence="5 6">
    <name type="scientific">Nesterenkonia halobia</name>
    <dbReference type="NCBI Taxonomy" id="37922"/>
    <lineage>
        <taxon>Bacteria</taxon>
        <taxon>Bacillati</taxon>
        <taxon>Actinomycetota</taxon>
        <taxon>Actinomycetes</taxon>
        <taxon>Micrococcales</taxon>
        <taxon>Micrococcaceae</taxon>
        <taxon>Nesterenkonia</taxon>
    </lineage>
</organism>
<evidence type="ECO:0000259" key="4">
    <source>
        <dbReference type="Pfam" id="PF13193"/>
    </source>
</evidence>
<evidence type="ECO:0000256" key="1">
    <source>
        <dbReference type="ARBA" id="ARBA00006432"/>
    </source>
</evidence>
<dbReference type="Gene3D" id="3.40.50.12780">
    <property type="entry name" value="N-terminal domain of ligase-like"/>
    <property type="match status" value="1"/>
</dbReference>
<gene>
    <name evidence="5" type="ORF">GCM10020260_26740</name>
</gene>
<dbReference type="InterPro" id="IPR000873">
    <property type="entry name" value="AMP-dep_synth/lig_dom"/>
</dbReference>
<dbReference type="PROSITE" id="PS00455">
    <property type="entry name" value="AMP_BINDING"/>
    <property type="match status" value="1"/>
</dbReference>
<evidence type="ECO:0000256" key="2">
    <source>
        <dbReference type="ARBA" id="ARBA00022598"/>
    </source>
</evidence>
<dbReference type="EMBL" id="BAAAYG010000016">
    <property type="protein sequence ID" value="GAA3288337.1"/>
    <property type="molecule type" value="Genomic_DNA"/>
</dbReference>
<comment type="caution">
    <text evidence="5">The sequence shown here is derived from an EMBL/GenBank/DDBJ whole genome shotgun (WGS) entry which is preliminary data.</text>
</comment>
<dbReference type="InterPro" id="IPR042099">
    <property type="entry name" value="ANL_N_sf"/>
</dbReference>
<evidence type="ECO:0000313" key="5">
    <source>
        <dbReference type="EMBL" id="GAA3288337.1"/>
    </source>
</evidence>
<evidence type="ECO:0000259" key="3">
    <source>
        <dbReference type="Pfam" id="PF00501"/>
    </source>
</evidence>
<dbReference type="Gene3D" id="3.30.300.30">
    <property type="match status" value="1"/>
</dbReference>